<keyword evidence="8" id="KW-1185">Reference proteome</keyword>
<dbReference type="AlphaFoldDB" id="A0A167CN53"/>
<comment type="function">
    <text evidence="1">Required for respiratory activity and maintenance and expression of the mitochondrial genome.</text>
</comment>
<evidence type="ECO:0000256" key="2">
    <source>
        <dbReference type="ARBA" id="ARBA00004173"/>
    </source>
</evidence>
<evidence type="ECO:0000256" key="1">
    <source>
        <dbReference type="ARBA" id="ARBA00003548"/>
    </source>
</evidence>
<dbReference type="OMA" id="DPSYHDW"/>
<comment type="caution">
    <text evidence="7">The sequence shown here is derived from an EMBL/GenBank/DDBJ whole genome shotgun (WGS) entry which is preliminary data.</text>
</comment>
<evidence type="ECO:0000256" key="5">
    <source>
        <dbReference type="ARBA" id="ARBA00022946"/>
    </source>
</evidence>
<protein>
    <recommendedName>
        <fullName evidence="4">Required for respiratory growth protein 9, mitochondrial</fullName>
    </recommendedName>
</protein>
<proteinExistence type="inferred from homology"/>
<name>A0A167CN53_METRR</name>
<comment type="subcellular location">
    <subcellularLocation>
        <location evidence="2">Mitochondrion</location>
    </subcellularLocation>
</comment>
<dbReference type="Proteomes" id="UP000243498">
    <property type="component" value="Unassembled WGS sequence"/>
</dbReference>
<evidence type="ECO:0000313" key="7">
    <source>
        <dbReference type="EMBL" id="OAA41381.1"/>
    </source>
</evidence>
<evidence type="ECO:0000256" key="6">
    <source>
        <dbReference type="SAM" id="MobiDB-lite"/>
    </source>
</evidence>
<feature type="compositionally biased region" description="Basic and acidic residues" evidence="6">
    <location>
        <begin position="250"/>
        <end position="271"/>
    </location>
</feature>
<gene>
    <name evidence="7" type="ORF">NOR_05459</name>
</gene>
<keyword evidence="5" id="KW-0809">Transit peptide</keyword>
<feature type="region of interest" description="Disordered" evidence="6">
    <location>
        <begin position="66"/>
        <end position="148"/>
    </location>
</feature>
<dbReference type="Pfam" id="PF06413">
    <property type="entry name" value="Neugrin"/>
    <property type="match status" value="1"/>
</dbReference>
<feature type="compositionally biased region" description="Basic and acidic residues" evidence="6">
    <location>
        <begin position="129"/>
        <end position="148"/>
    </location>
</feature>
<dbReference type="GO" id="GO:0005739">
    <property type="term" value="C:mitochondrion"/>
    <property type="evidence" value="ECO:0007669"/>
    <property type="project" value="UniProtKB-SubCell"/>
</dbReference>
<evidence type="ECO:0000256" key="3">
    <source>
        <dbReference type="ARBA" id="ARBA00010895"/>
    </source>
</evidence>
<organism evidence="7 8">
    <name type="scientific">Metarhizium rileyi (strain RCEF 4871)</name>
    <name type="common">Nomuraea rileyi</name>
    <dbReference type="NCBI Taxonomy" id="1649241"/>
    <lineage>
        <taxon>Eukaryota</taxon>
        <taxon>Fungi</taxon>
        <taxon>Dikarya</taxon>
        <taxon>Ascomycota</taxon>
        <taxon>Pezizomycotina</taxon>
        <taxon>Sordariomycetes</taxon>
        <taxon>Hypocreomycetidae</taxon>
        <taxon>Hypocreales</taxon>
        <taxon>Clavicipitaceae</taxon>
        <taxon>Metarhizium</taxon>
    </lineage>
</organism>
<dbReference type="STRING" id="1081105.A0A167CN53"/>
<dbReference type="OrthoDB" id="5578174at2759"/>
<sequence>MKCLCRTTAWRSFVQSLAQVHNFQISTKTARLWRPVSVLPSVAIRSRGFTTSFHWRQKLREPAVVLEHPVGASKGTTDEAEPAAEVKPQRKNRKRDRETKSDPSSTRKKFETKESSSSSSPKRKYNAFKPRDNAPDRKTARPKTPDWKAQKAALKEKFPQGWLPRKRLSPDALVGIRALHAQFPETFTTSALADKFQVSPESIRRILRSNWTPSVDEEQDRQERWFRRGMQVWERKAAIGVKPPRKWRREGIVRDSTWHERKKEAARREQRWEEEEKQIERARRNYGARSGDGEGGNGGWS</sequence>
<comment type="similarity">
    <text evidence="3">Belongs to the RRG9 family.</text>
</comment>
<dbReference type="PANTHER" id="PTHR13475:SF3">
    <property type="entry name" value="NEUGRIN"/>
    <property type="match status" value="1"/>
</dbReference>
<dbReference type="InterPro" id="IPR010487">
    <property type="entry name" value="NGRN/Rrg9"/>
</dbReference>
<accession>A0A167CN53</accession>
<dbReference type="EMBL" id="AZHC01000016">
    <property type="protein sequence ID" value="OAA41381.1"/>
    <property type="molecule type" value="Genomic_DNA"/>
</dbReference>
<evidence type="ECO:0000313" key="8">
    <source>
        <dbReference type="Proteomes" id="UP000243498"/>
    </source>
</evidence>
<dbReference type="PANTHER" id="PTHR13475">
    <property type="entry name" value="NEUGRIN"/>
    <property type="match status" value="1"/>
</dbReference>
<reference evidence="7 8" key="1">
    <citation type="journal article" date="2016" name="Genome Biol. Evol.">
        <title>Divergent and convergent evolution of fungal pathogenicity.</title>
        <authorList>
            <person name="Shang Y."/>
            <person name="Xiao G."/>
            <person name="Zheng P."/>
            <person name="Cen K."/>
            <person name="Zhan S."/>
            <person name="Wang C."/>
        </authorList>
    </citation>
    <scope>NUCLEOTIDE SEQUENCE [LARGE SCALE GENOMIC DNA]</scope>
    <source>
        <strain evidence="7 8">RCEF 4871</strain>
    </source>
</reference>
<dbReference type="GO" id="GO:0005634">
    <property type="term" value="C:nucleus"/>
    <property type="evidence" value="ECO:0007669"/>
    <property type="project" value="TreeGrafter"/>
</dbReference>
<evidence type="ECO:0000256" key="4">
    <source>
        <dbReference type="ARBA" id="ARBA00013566"/>
    </source>
</evidence>
<feature type="region of interest" description="Disordered" evidence="6">
    <location>
        <begin position="250"/>
        <end position="301"/>
    </location>
</feature>